<dbReference type="InterPro" id="IPR010982">
    <property type="entry name" value="Lambda_DNA-bd_dom_sf"/>
</dbReference>
<dbReference type="Gene3D" id="1.10.260.40">
    <property type="entry name" value="lambda repressor-like DNA-binding domains"/>
    <property type="match status" value="1"/>
</dbReference>
<evidence type="ECO:0000313" key="6">
    <source>
        <dbReference type="EMBL" id="MCP9001730.1"/>
    </source>
</evidence>
<protein>
    <submittedName>
        <fullName evidence="6">Substrate-binding domain-containing protein</fullName>
    </submittedName>
</protein>
<proteinExistence type="predicted"/>
<accession>A0ABT1LTF7</accession>
<dbReference type="Pfam" id="PF00356">
    <property type="entry name" value="LacI"/>
    <property type="match status" value="1"/>
</dbReference>
<sequence>MQKQPTIRDVAQAAGVSVAVVSRVLNPGSGPVAEATRGRVNDVMKNLGYHPRTAARELKFGPPTTLGLLLADVSNPFFARLADRVVQEAHARGIQVLLMTTQEDDQLESERLATLIERRVSGIIATPTGNNLAIWKQLQDLGTDVVFVDRSIPSLPEVDVVSIDNFESARSATALLAAHGHRRIGIISGPAASSTGRDRIAGYRQALETAGLEQDELLIRHAAFRGSAGGDAASALLSIEEPPTALVVANTAQVTEVLRRLSHAGIDIPGTLSVIVFEDSPWTELMTPALTIVRQPIDLLARHSVQLALSNTQGKASGEPKIIRVAAELVERSSVARVHFTK</sequence>
<dbReference type="InterPro" id="IPR028082">
    <property type="entry name" value="Peripla_BP_I"/>
</dbReference>
<keyword evidence="1" id="KW-0678">Repressor</keyword>
<keyword evidence="7" id="KW-1185">Reference proteome</keyword>
<dbReference type="Pfam" id="PF13377">
    <property type="entry name" value="Peripla_BP_3"/>
    <property type="match status" value="1"/>
</dbReference>
<dbReference type="PROSITE" id="PS50932">
    <property type="entry name" value="HTH_LACI_2"/>
    <property type="match status" value="1"/>
</dbReference>
<dbReference type="PANTHER" id="PTHR30146">
    <property type="entry name" value="LACI-RELATED TRANSCRIPTIONAL REPRESSOR"/>
    <property type="match status" value="1"/>
</dbReference>
<reference evidence="6 7" key="1">
    <citation type="submission" date="2022-06" db="EMBL/GenBank/DDBJ databases">
        <title>Pseudarthrobacter sp. strain RMG13 Genome sequencing and assembly.</title>
        <authorList>
            <person name="Kim I."/>
        </authorList>
    </citation>
    <scope>NUCLEOTIDE SEQUENCE [LARGE SCALE GENOMIC DNA]</scope>
    <source>
        <strain evidence="6 7">RMG13</strain>
    </source>
</reference>
<evidence type="ECO:0000256" key="2">
    <source>
        <dbReference type="ARBA" id="ARBA00023015"/>
    </source>
</evidence>
<dbReference type="SUPFAM" id="SSF47413">
    <property type="entry name" value="lambda repressor-like DNA-binding domains"/>
    <property type="match status" value="1"/>
</dbReference>
<dbReference type="CDD" id="cd01392">
    <property type="entry name" value="HTH_LacI"/>
    <property type="match status" value="1"/>
</dbReference>
<keyword evidence="3" id="KW-0238">DNA-binding</keyword>
<evidence type="ECO:0000256" key="3">
    <source>
        <dbReference type="ARBA" id="ARBA00023125"/>
    </source>
</evidence>
<dbReference type="PRINTS" id="PR00036">
    <property type="entry name" value="HTHLACI"/>
</dbReference>
<comment type="caution">
    <text evidence="6">The sequence shown here is derived from an EMBL/GenBank/DDBJ whole genome shotgun (WGS) entry which is preliminary data.</text>
</comment>
<evidence type="ECO:0000256" key="1">
    <source>
        <dbReference type="ARBA" id="ARBA00022491"/>
    </source>
</evidence>
<dbReference type="EMBL" id="JANCLV010000018">
    <property type="protein sequence ID" value="MCP9001730.1"/>
    <property type="molecule type" value="Genomic_DNA"/>
</dbReference>
<name>A0ABT1LTF7_9MICC</name>
<evidence type="ECO:0000259" key="5">
    <source>
        <dbReference type="PROSITE" id="PS50932"/>
    </source>
</evidence>
<keyword evidence="2" id="KW-0805">Transcription regulation</keyword>
<dbReference type="SUPFAM" id="SSF53822">
    <property type="entry name" value="Periplasmic binding protein-like I"/>
    <property type="match status" value="1"/>
</dbReference>
<dbReference type="InterPro" id="IPR046335">
    <property type="entry name" value="LacI/GalR-like_sensor"/>
</dbReference>
<dbReference type="Gene3D" id="3.40.50.2300">
    <property type="match status" value="2"/>
</dbReference>
<dbReference type="SMART" id="SM00354">
    <property type="entry name" value="HTH_LACI"/>
    <property type="match status" value="1"/>
</dbReference>
<dbReference type="Proteomes" id="UP001524318">
    <property type="component" value="Unassembled WGS sequence"/>
</dbReference>
<feature type="domain" description="HTH lacI-type" evidence="5">
    <location>
        <begin position="5"/>
        <end position="60"/>
    </location>
</feature>
<dbReference type="InterPro" id="IPR000843">
    <property type="entry name" value="HTH_LacI"/>
</dbReference>
<dbReference type="RefSeq" id="WP_254752663.1">
    <property type="nucleotide sequence ID" value="NZ_JANCLV010000018.1"/>
</dbReference>
<keyword evidence="4" id="KW-0804">Transcription</keyword>
<organism evidence="6 7">
    <name type="scientific">Pseudarthrobacter humi</name>
    <dbReference type="NCBI Taxonomy" id="2952523"/>
    <lineage>
        <taxon>Bacteria</taxon>
        <taxon>Bacillati</taxon>
        <taxon>Actinomycetota</taxon>
        <taxon>Actinomycetes</taxon>
        <taxon>Micrococcales</taxon>
        <taxon>Micrococcaceae</taxon>
        <taxon>Pseudarthrobacter</taxon>
    </lineage>
</organism>
<evidence type="ECO:0000256" key="4">
    <source>
        <dbReference type="ARBA" id="ARBA00023163"/>
    </source>
</evidence>
<evidence type="ECO:0000313" key="7">
    <source>
        <dbReference type="Proteomes" id="UP001524318"/>
    </source>
</evidence>
<gene>
    <name evidence="6" type="ORF">NFC73_18645</name>
</gene>
<dbReference type="PANTHER" id="PTHR30146:SF148">
    <property type="entry name" value="HTH-TYPE TRANSCRIPTIONAL REPRESSOR PURR-RELATED"/>
    <property type="match status" value="1"/>
</dbReference>